<proteinExistence type="predicted"/>
<gene>
    <name evidence="4" type="ORF">BV510_10285</name>
    <name evidence="5" type="ORF">CRI78_00930</name>
</gene>
<sequence>MTQRLESAERAYSRGQLLLRGLALLTVTLVLSAVAIAKSEGVFSDRVEVTAMLGNVGDGLPSGSDVKFRGALVGTVEDVSPSIDGRPNEVVLSLDPHFAQAIPANVTARVVPSNVFAVSSIQLVDNGPAPTLRAGSQITQDESLATVQFQTALTKLRDVMAAAGRPGSDNTVGVLAAVAEATSGRGEELSRAGGGANRIVKELNAQMAAGGDEPTLAVLSEALEGLQGSSPELVEAVHNAVVPMRTVAEKRRELARFLSAGHTTFGTVGEAFENNTDNLIVITTGLSPVLGVLADAEPEYAPMVTRIHDVVNRFFTHVWKADRNTAVGKFLLVFTPNKMYTRQDCPRYGHLEAPSCRTAPLTTDPPVLPRVADPRNYPPPPPMSGGNVGSVGSPAERAQLAEILGPEPNAVSELLLGPVARGSTVQVIPDPAGTAAGPPPAAEAAPPTGGRP</sequence>
<evidence type="ECO:0000313" key="7">
    <source>
        <dbReference type="Proteomes" id="UP000220340"/>
    </source>
</evidence>
<evidence type="ECO:0000259" key="3">
    <source>
        <dbReference type="Pfam" id="PF11887"/>
    </source>
</evidence>
<evidence type="ECO:0000313" key="4">
    <source>
        <dbReference type="EMBL" id="OPE54431.1"/>
    </source>
</evidence>
<dbReference type="AlphaFoldDB" id="A0A1Q4HGG5"/>
<dbReference type="Proteomes" id="UP000220340">
    <property type="component" value="Unassembled WGS sequence"/>
</dbReference>
<evidence type="ECO:0000313" key="6">
    <source>
        <dbReference type="Proteomes" id="UP000191039"/>
    </source>
</evidence>
<dbReference type="RefSeq" id="WP_073856055.1">
    <property type="nucleotide sequence ID" value="NZ_BAAATC010000019.1"/>
</dbReference>
<feature type="region of interest" description="Disordered" evidence="1">
    <location>
        <begin position="426"/>
        <end position="452"/>
    </location>
</feature>
<dbReference type="Pfam" id="PF11887">
    <property type="entry name" value="Mce4_CUP1"/>
    <property type="match status" value="1"/>
</dbReference>
<dbReference type="OrthoDB" id="4571090at2"/>
<dbReference type="EMBL" id="MIJD01000086">
    <property type="protein sequence ID" value="OPE54431.1"/>
    <property type="molecule type" value="Genomic_DNA"/>
</dbReference>
<dbReference type="Pfam" id="PF02470">
    <property type="entry name" value="MlaD"/>
    <property type="match status" value="1"/>
</dbReference>
<feature type="domain" description="Mce/MlaD" evidence="2">
    <location>
        <begin position="47"/>
        <end position="124"/>
    </location>
</feature>
<dbReference type="PANTHER" id="PTHR33371:SF19">
    <property type="entry name" value="MCE-FAMILY PROTEIN MCE4A"/>
    <property type="match status" value="1"/>
</dbReference>
<comment type="caution">
    <text evidence="4">The sequence shown here is derived from an EMBL/GenBank/DDBJ whole genome shotgun (WGS) entry which is preliminary data.</text>
</comment>
<protein>
    <submittedName>
        <fullName evidence="5">MCE family protein</fullName>
    </submittedName>
    <submittedName>
        <fullName evidence="4">Mammalian cell entry protein</fullName>
    </submittedName>
</protein>
<keyword evidence="7" id="KW-1185">Reference proteome</keyword>
<reference evidence="5 7" key="2">
    <citation type="submission" date="2017-10" db="EMBL/GenBank/DDBJ databases">
        <title>The new phylogeny of genus Mycobacterium.</title>
        <authorList>
            <person name="Tortoli E."/>
            <person name="Trovato A."/>
            <person name="Cirillo D.M."/>
        </authorList>
    </citation>
    <scope>NUCLEOTIDE SEQUENCE [LARGE SCALE GENOMIC DNA]</scope>
    <source>
        <strain evidence="5 7">IP141170001</strain>
    </source>
</reference>
<dbReference type="STRING" id="1801.BRW64_09990"/>
<dbReference type="InterPro" id="IPR052336">
    <property type="entry name" value="MlaD_Phospholipid_Transporter"/>
</dbReference>
<evidence type="ECO:0000313" key="5">
    <source>
        <dbReference type="EMBL" id="PEG56451.1"/>
    </source>
</evidence>
<feature type="compositionally biased region" description="Low complexity" evidence="1">
    <location>
        <begin position="429"/>
        <end position="452"/>
    </location>
</feature>
<evidence type="ECO:0000259" key="2">
    <source>
        <dbReference type="Pfam" id="PF02470"/>
    </source>
</evidence>
<feature type="domain" description="Mammalian cell entry C-terminal" evidence="3">
    <location>
        <begin position="131"/>
        <end position="350"/>
    </location>
</feature>
<dbReference type="EMBL" id="PDCR01000001">
    <property type="protein sequence ID" value="PEG56451.1"/>
    <property type="molecule type" value="Genomic_DNA"/>
</dbReference>
<dbReference type="InterPro" id="IPR003399">
    <property type="entry name" value="Mce/MlaD"/>
</dbReference>
<dbReference type="GO" id="GO:0005576">
    <property type="term" value="C:extracellular region"/>
    <property type="evidence" value="ECO:0007669"/>
    <property type="project" value="TreeGrafter"/>
</dbReference>
<dbReference type="GO" id="GO:0051701">
    <property type="term" value="P:biological process involved in interaction with host"/>
    <property type="evidence" value="ECO:0007669"/>
    <property type="project" value="TreeGrafter"/>
</dbReference>
<dbReference type="InterPro" id="IPR024516">
    <property type="entry name" value="Mce_C"/>
</dbReference>
<reference evidence="4 6" key="1">
    <citation type="submission" date="2016-09" db="EMBL/GenBank/DDBJ databases">
        <title>genome sequences of unsequenced Mycobacteria.</title>
        <authorList>
            <person name="Greninger A.L."/>
            <person name="Jerome K.R."/>
            <person name="Mcnair B."/>
            <person name="Wallis C."/>
            <person name="Fang F."/>
        </authorList>
    </citation>
    <scope>NUCLEOTIDE SEQUENCE [LARGE SCALE GENOMIC DNA]</scope>
    <source>
        <strain evidence="4 6">BM1</strain>
    </source>
</reference>
<dbReference type="Proteomes" id="UP000191039">
    <property type="component" value="Unassembled WGS sequence"/>
</dbReference>
<accession>A0A1Q4HGG5</accession>
<dbReference type="PANTHER" id="PTHR33371">
    <property type="entry name" value="INTERMEMBRANE PHOSPHOLIPID TRANSPORT SYSTEM BINDING PROTEIN MLAD-RELATED"/>
    <property type="match status" value="1"/>
</dbReference>
<name>A0A1Q4HGG5_9MYCO</name>
<evidence type="ECO:0000256" key="1">
    <source>
        <dbReference type="SAM" id="MobiDB-lite"/>
    </source>
</evidence>
<organism evidence="4 6">
    <name type="scientific">Mycolicibacterium diernhoferi</name>
    <dbReference type="NCBI Taxonomy" id="1801"/>
    <lineage>
        <taxon>Bacteria</taxon>
        <taxon>Bacillati</taxon>
        <taxon>Actinomycetota</taxon>
        <taxon>Actinomycetes</taxon>
        <taxon>Mycobacteriales</taxon>
        <taxon>Mycobacteriaceae</taxon>
        <taxon>Mycolicibacterium</taxon>
    </lineage>
</organism>